<dbReference type="Gene3D" id="1.10.10.10">
    <property type="entry name" value="Winged helix-like DNA-binding domain superfamily/Winged helix DNA-binding domain"/>
    <property type="match status" value="1"/>
</dbReference>
<feature type="domain" description="Transcription regulator PadR N-terminal" evidence="1">
    <location>
        <begin position="91"/>
        <end position="149"/>
    </location>
</feature>
<evidence type="ECO:0000313" key="2">
    <source>
        <dbReference type="EMBL" id="AHZ21246.1"/>
    </source>
</evidence>
<evidence type="ECO:0000313" key="6">
    <source>
        <dbReference type="Proteomes" id="UP000027075"/>
    </source>
</evidence>
<reference evidence="2 6" key="2">
    <citation type="submission" date="2014-04" db="EMBL/GenBank/DDBJ databases">
        <title>Transcriptional profiles of Haloferax mediterranei on the basis of nitrogen availability.</title>
        <authorList>
            <person name="Bautista V."/>
        </authorList>
    </citation>
    <scope>NUCLEOTIDE SEQUENCE [LARGE SCALE GENOMIC DNA]</scope>
    <source>
        <strain evidence="2">ATCC 33500</strain>
        <strain evidence="6">ATCC 33500 / DSM 1411 / JCM 8866 / NBRC 14739 / NCIMB 2177 / R-4</strain>
    </source>
</reference>
<dbReference type="Proteomes" id="UP000011603">
    <property type="component" value="Unassembled WGS sequence"/>
</dbReference>
<dbReference type="Proteomes" id="UP000027075">
    <property type="component" value="Chromosome"/>
</dbReference>
<proteinExistence type="predicted"/>
<dbReference type="AlphaFoldDB" id="M0J5J5"/>
<dbReference type="SMR" id="M0J5J5"/>
<dbReference type="SUPFAM" id="SSF46785">
    <property type="entry name" value="Winged helix' DNA-binding domain"/>
    <property type="match status" value="1"/>
</dbReference>
<dbReference type="EMBL" id="CP039139">
    <property type="protein sequence ID" value="QCQ75866.1"/>
    <property type="molecule type" value="Genomic_DNA"/>
</dbReference>
<dbReference type="PATRIC" id="fig|523841.21.peg.401"/>
<dbReference type="KEGG" id="hme:HFX_1698"/>
<dbReference type="InterPro" id="IPR011991">
    <property type="entry name" value="ArsR-like_HTH"/>
</dbReference>
<dbReference type="CDD" id="cd00090">
    <property type="entry name" value="HTH_ARSR"/>
    <property type="match status" value="1"/>
</dbReference>
<protein>
    <submittedName>
        <fullName evidence="2">ArsR family transcriptional regulator</fullName>
    </submittedName>
    <submittedName>
        <fullName evidence="3">Gas-vesicle operon protein gvpE</fullName>
    </submittedName>
    <submittedName>
        <fullName evidence="4">PadR family transcriptional regulator</fullName>
    </submittedName>
</protein>
<dbReference type="Proteomes" id="UP000299011">
    <property type="component" value="Chromosome"/>
</dbReference>
<dbReference type="Pfam" id="PF03551">
    <property type="entry name" value="PadR"/>
    <property type="match status" value="1"/>
</dbReference>
<dbReference type="GeneID" id="40157053"/>
<sequence>MERLIEELRKEIKADTEMTFTVSDVDSLLTADFESKHTAHSERGNSSPQYTETPLTDDAVATMDGWLDESYLHTINDKDVVAQLDEILLLLIAIRDGACGKELLQDIRRLFGTDLSPGTVYPHLNDLADEGMLDMTELAKRKVYRISDAEATFDTVEPAVNRLVTFSLVLKALMIDCNARYLQTQRSESNER</sequence>
<evidence type="ECO:0000313" key="3">
    <source>
        <dbReference type="EMBL" id="EMA04407.1"/>
    </source>
</evidence>
<dbReference type="InterPro" id="IPR036390">
    <property type="entry name" value="WH_DNA-bd_sf"/>
</dbReference>
<reference evidence="3 5" key="1">
    <citation type="journal article" date="2014" name="PLoS Genet.">
        <title>Phylogenetically driven sequencing of extremely halophilic archaea reveals strategies for static and dynamic osmo-response.</title>
        <authorList>
            <person name="Becker E.A."/>
            <person name="Seitzer P.M."/>
            <person name="Tritt A."/>
            <person name="Larsen D."/>
            <person name="Krusor M."/>
            <person name="Yao A.I."/>
            <person name="Wu D."/>
            <person name="Madern D."/>
            <person name="Eisen J.A."/>
            <person name="Darling A.E."/>
            <person name="Facciotti M.T."/>
        </authorList>
    </citation>
    <scope>NUCLEOTIDE SEQUENCE [LARGE SCALE GENOMIC DNA]</scope>
    <source>
        <strain evidence="3">ATCC 33500</strain>
        <strain evidence="5">ATCC 33500 / DSM 1411 / JCM 8866 / NBRC 14739 / NCIMB 2177 / R-4</strain>
    </source>
</reference>
<evidence type="ECO:0000313" key="5">
    <source>
        <dbReference type="Proteomes" id="UP000011603"/>
    </source>
</evidence>
<evidence type="ECO:0000259" key="1">
    <source>
        <dbReference type="Pfam" id="PF03551"/>
    </source>
</evidence>
<dbReference type="InterPro" id="IPR005149">
    <property type="entry name" value="Tscrpt_reg_PadR_N"/>
</dbReference>
<reference evidence="4 7" key="3">
    <citation type="submission" date="2019-04" db="EMBL/GenBank/DDBJ databases">
        <title>Methylomes of two halophilic Archaea, Haloarcula marismortui and Haloferax mediterranei.</title>
        <authorList>
            <person name="DasSarma S."/>
            <person name="DasSarma P."/>
            <person name="DasSarma S."/>
            <person name="Fomenkov A."/>
            <person name="Vincze T."/>
            <person name="Anton B.P."/>
            <person name="Roberts R.J."/>
        </authorList>
    </citation>
    <scope>NUCLEOTIDE SEQUENCE [LARGE SCALE GENOMIC DNA]</scope>
    <source>
        <strain evidence="4">ATCC 33500</strain>
        <strain evidence="7">ATCC 33500 / DSM 1411 / JCM 8866 / NBRC 14739 / NCIMB 2177 / R-4</strain>
    </source>
</reference>
<organism evidence="3 5">
    <name type="scientific">Haloferax mediterranei (strain ATCC 33500 / DSM 1411 / JCM 8866 / NBRC 14739 / NCIMB 2177 / R-4)</name>
    <name type="common">Halobacterium mediterranei</name>
    <dbReference type="NCBI Taxonomy" id="523841"/>
    <lineage>
        <taxon>Archaea</taxon>
        <taxon>Methanobacteriati</taxon>
        <taxon>Methanobacteriota</taxon>
        <taxon>Stenosarchaea group</taxon>
        <taxon>Halobacteria</taxon>
        <taxon>Halobacteriales</taxon>
        <taxon>Haloferacaceae</taxon>
        <taxon>Haloferax</taxon>
    </lineage>
</organism>
<gene>
    <name evidence="2" type="ORF">BM92_00620</name>
    <name evidence="3" type="ORF">C439_01992</name>
    <name evidence="4" type="ORF">E6P09_11510</name>
</gene>
<dbReference type="EMBL" id="AOLO01000002">
    <property type="protein sequence ID" value="EMA04407.1"/>
    <property type="molecule type" value="Genomic_DNA"/>
</dbReference>
<dbReference type="InterPro" id="IPR036388">
    <property type="entry name" value="WH-like_DNA-bd_sf"/>
</dbReference>
<keyword evidence="5" id="KW-1185">Reference proteome</keyword>
<accession>M0J5J5</accession>
<evidence type="ECO:0000313" key="4">
    <source>
        <dbReference type="EMBL" id="QCQ75866.1"/>
    </source>
</evidence>
<dbReference type="OrthoDB" id="56053at2157"/>
<evidence type="ECO:0000313" key="7">
    <source>
        <dbReference type="Proteomes" id="UP000299011"/>
    </source>
</evidence>
<name>M0J5J5_HALMT</name>
<dbReference type="RefSeq" id="WP_004056704.1">
    <property type="nucleotide sequence ID" value="NC_017941.2"/>
</dbReference>
<dbReference type="EMBL" id="CP007551">
    <property type="protein sequence ID" value="AHZ21246.1"/>
    <property type="molecule type" value="Genomic_DNA"/>
</dbReference>